<name>A0A852T5N4_9MICO</name>
<reference evidence="1 2" key="1">
    <citation type="submission" date="2020-07" db="EMBL/GenBank/DDBJ databases">
        <title>Sequencing the genomes of 1000 actinobacteria strains.</title>
        <authorList>
            <person name="Klenk H.-P."/>
        </authorList>
    </citation>
    <scope>NUCLEOTIDE SEQUENCE [LARGE SCALE GENOMIC DNA]</scope>
    <source>
        <strain evidence="1 2">DSM 23871</strain>
    </source>
</reference>
<dbReference type="EMBL" id="JACCBJ010000001">
    <property type="protein sequence ID" value="NYD76113.1"/>
    <property type="molecule type" value="Genomic_DNA"/>
</dbReference>
<comment type="caution">
    <text evidence="1">The sequence shown here is derived from an EMBL/GenBank/DDBJ whole genome shotgun (WGS) entry which is preliminary data.</text>
</comment>
<accession>A0A852T5N4</accession>
<dbReference type="Proteomes" id="UP000589620">
    <property type="component" value="Unassembled WGS sequence"/>
</dbReference>
<evidence type="ECO:0000313" key="1">
    <source>
        <dbReference type="EMBL" id="NYD76113.1"/>
    </source>
</evidence>
<organism evidence="1 2">
    <name type="scientific">Leifsonia soli</name>
    <dbReference type="NCBI Taxonomy" id="582665"/>
    <lineage>
        <taxon>Bacteria</taxon>
        <taxon>Bacillati</taxon>
        <taxon>Actinomycetota</taxon>
        <taxon>Actinomycetes</taxon>
        <taxon>Micrococcales</taxon>
        <taxon>Microbacteriaceae</taxon>
        <taxon>Leifsonia</taxon>
    </lineage>
</organism>
<evidence type="ECO:0008006" key="3">
    <source>
        <dbReference type="Google" id="ProtNLM"/>
    </source>
</evidence>
<dbReference type="RefSeq" id="WP_179457859.1">
    <property type="nucleotide sequence ID" value="NZ_BAAAPX010000001.1"/>
</dbReference>
<protein>
    <recommendedName>
        <fullName evidence="3">Uridine kinase</fullName>
    </recommendedName>
</protein>
<gene>
    <name evidence="1" type="ORF">BJ963_003632</name>
</gene>
<dbReference type="AlphaFoldDB" id="A0A852T5N4"/>
<keyword evidence="2" id="KW-1185">Reference proteome</keyword>
<proteinExistence type="predicted"/>
<sequence>MADTEKTQPSGAELYRGLATEFLHHYRRGPRYIAVTGVPESDPARVADLLAAALNHEGQPTERKTVAGTPTADEFRDTTVAPFRSRDDVLVVDGPDLLSKEFRGFWNFSIWLEHDPGRTPDWSFVAIEQDQLGTPRESASVMLDDVNPERPQRLWADYC</sequence>
<evidence type="ECO:0000313" key="2">
    <source>
        <dbReference type="Proteomes" id="UP000589620"/>
    </source>
</evidence>